<dbReference type="VEuPathDB" id="FungiDB:RhiirA1_492988"/>
<reference evidence="1 2" key="1">
    <citation type="submission" date="2017-10" db="EMBL/GenBank/DDBJ databases">
        <title>Extensive intraspecific genome diversity in a model arbuscular mycorrhizal fungus.</title>
        <authorList>
            <person name="Chen E.C.H."/>
            <person name="Morin E."/>
            <person name="Baudet D."/>
            <person name="Noel J."/>
            <person name="Ndikumana S."/>
            <person name="Charron P."/>
            <person name="St-Onge C."/>
            <person name="Giorgi J."/>
            <person name="Grigoriev I.V."/>
            <person name="Roux C."/>
            <person name="Martin F.M."/>
            <person name="Corradi N."/>
        </authorList>
    </citation>
    <scope>NUCLEOTIDE SEQUENCE [LARGE SCALE GENOMIC DNA]</scope>
    <source>
        <strain evidence="1 2">A1</strain>
    </source>
</reference>
<comment type="caution">
    <text evidence="1">The sequence shown here is derived from an EMBL/GenBank/DDBJ whole genome shotgun (WGS) entry which is preliminary data.</text>
</comment>
<accession>A0A2I1F822</accession>
<evidence type="ECO:0000313" key="1">
    <source>
        <dbReference type="EMBL" id="PKC59400.1"/>
    </source>
</evidence>
<protein>
    <submittedName>
        <fullName evidence="1">Uncharacterized protein</fullName>
    </submittedName>
</protein>
<proteinExistence type="predicted"/>
<evidence type="ECO:0000313" key="2">
    <source>
        <dbReference type="Proteomes" id="UP000232688"/>
    </source>
</evidence>
<dbReference type="VEuPathDB" id="FungiDB:RhiirFUN_012730"/>
<gene>
    <name evidence="1" type="ORF">RhiirA1_492988</name>
</gene>
<reference evidence="1 2" key="2">
    <citation type="submission" date="2017-10" db="EMBL/GenBank/DDBJ databases">
        <title>Genome analyses suggest a sexual origin of heterokaryosis in a supposedly ancient asexual fungus.</title>
        <authorList>
            <person name="Corradi N."/>
            <person name="Sedzielewska K."/>
            <person name="Noel J."/>
            <person name="Charron P."/>
            <person name="Farinelli L."/>
            <person name="Marton T."/>
            <person name="Kruger M."/>
            <person name="Pelin A."/>
            <person name="Brachmann A."/>
            <person name="Corradi N."/>
        </authorList>
    </citation>
    <scope>NUCLEOTIDE SEQUENCE [LARGE SCALE GENOMIC DNA]</scope>
    <source>
        <strain evidence="1 2">A1</strain>
    </source>
</reference>
<sequence length="729" mass="85204">MVTPPATVVNPVAIIMQRQLITKGRCKLLPHSIIEDLLNNEEFDINTRNNEATLSPHQKLSLEESLLILNFINFPGKISPKKTKCVENLNKAIRDYYHYWTIDNQCVTKNAAIGLPHLEILTKKYFLHKMQSLYDELRINIFKYVITPSSLVVANREWFAISQDPHAKAEWLINKYGKAHALFHAVRLRNFMTDNVVQALIARDAIISRYFVQRLLMHFGTIDEKLTKQKIEYNVHNVNNRSPWKKSWASNLTIPVFTNLITKCYEILNDNELAAKGNDMELFHFLSAGPLTIYHAPQRLYQNLVDIKDLILNRKFVPFPPRKKPIYEDTIEFIQLIQDRAQEDYPPKDGYENSRQLNVIARAILIYPDLVIMWKEIGYYEICSDLNELVMQGALLILFPPTPPINWVCPNVDTVIKRLKQLIDLGFQLNDIVMEDALHIFEHRLDRFGDILMDSFHRIHKRSISSIASSCIIQAIKPERNHRKTDLLEFLISKIDGQPEKALNDALEHYNVGFNYDNNSIKSVKIRSSSVHSNVYYWILKKYGSNSEITQKCFEDILESRIWIDLKLQETPGIEIPDHLTKCAFNSICSIYLEFCNERIPFKANHLSYLKLVENEEIIKPCFELSLPILFGLELNSKLPYDINYECNRPDINNYQNNNSKRKYNDMDEQLDRNEWIKSLELYNNQITVNSIVITSSFKNNFKIFWERIKSSRILEINNDEISSKRSKQ</sequence>
<dbReference type="VEuPathDB" id="FungiDB:FUN_007723"/>
<dbReference type="Proteomes" id="UP000232688">
    <property type="component" value="Unassembled WGS sequence"/>
</dbReference>
<name>A0A2I1F822_9GLOM</name>
<dbReference type="OrthoDB" id="270318at2759"/>
<dbReference type="EMBL" id="LLXH01001335">
    <property type="protein sequence ID" value="PKC59400.1"/>
    <property type="molecule type" value="Genomic_DNA"/>
</dbReference>
<organism evidence="1 2">
    <name type="scientific">Rhizophagus irregularis</name>
    <dbReference type="NCBI Taxonomy" id="588596"/>
    <lineage>
        <taxon>Eukaryota</taxon>
        <taxon>Fungi</taxon>
        <taxon>Fungi incertae sedis</taxon>
        <taxon>Mucoromycota</taxon>
        <taxon>Glomeromycotina</taxon>
        <taxon>Glomeromycetes</taxon>
        <taxon>Glomerales</taxon>
        <taxon>Glomeraceae</taxon>
        <taxon>Rhizophagus</taxon>
    </lineage>
</organism>
<dbReference type="AlphaFoldDB" id="A0A2I1F822"/>